<dbReference type="InterPro" id="IPR004869">
    <property type="entry name" value="MMPL_dom"/>
</dbReference>
<feature type="transmembrane region" description="Helical" evidence="6">
    <location>
        <begin position="562"/>
        <end position="583"/>
    </location>
</feature>
<evidence type="ECO:0000256" key="5">
    <source>
        <dbReference type="ARBA" id="ARBA00023136"/>
    </source>
</evidence>
<feature type="transmembrane region" description="Helical" evidence="6">
    <location>
        <begin position="219"/>
        <end position="239"/>
    </location>
</feature>
<feature type="transmembrane region" description="Helical" evidence="6">
    <location>
        <begin position="168"/>
        <end position="187"/>
    </location>
</feature>
<feature type="transmembrane region" description="Helical" evidence="6">
    <location>
        <begin position="530"/>
        <end position="550"/>
    </location>
</feature>
<dbReference type="PROSITE" id="PS50156">
    <property type="entry name" value="SSD"/>
    <property type="match status" value="1"/>
</dbReference>
<dbReference type="SUPFAM" id="SSF82866">
    <property type="entry name" value="Multidrug efflux transporter AcrB transmembrane domain"/>
    <property type="match status" value="2"/>
</dbReference>
<keyword evidence="9" id="KW-1185">Reference proteome</keyword>
<evidence type="ECO:0000256" key="1">
    <source>
        <dbReference type="ARBA" id="ARBA00004651"/>
    </source>
</evidence>
<evidence type="ECO:0000259" key="7">
    <source>
        <dbReference type="PROSITE" id="PS50156"/>
    </source>
</evidence>
<feature type="transmembrane region" description="Helical" evidence="6">
    <location>
        <begin position="637"/>
        <end position="660"/>
    </location>
</feature>
<keyword evidence="3 6" id="KW-0812">Transmembrane</keyword>
<gene>
    <name evidence="8" type="ORF">GON03_16410</name>
</gene>
<proteinExistence type="predicted"/>
<evidence type="ECO:0000313" key="9">
    <source>
        <dbReference type="Proteomes" id="UP000473525"/>
    </source>
</evidence>
<feature type="transmembrane region" description="Helical" evidence="6">
    <location>
        <begin position="260"/>
        <end position="288"/>
    </location>
</feature>
<dbReference type="GO" id="GO:0005886">
    <property type="term" value="C:plasma membrane"/>
    <property type="evidence" value="ECO:0007669"/>
    <property type="project" value="UniProtKB-SubCell"/>
</dbReference>
<organism evidence="8 9">
    <name type="scientific">Nocardioides agri</name>
    <dbReference type="NCBI Taxonomy" id="2682843"/>
    <lineage>
        <taxon>Bacteria</taxon>
        <taxon>Bacillati</taxon>
        <taxon>Actinomycetota</taxon>
        <taxon>Actinomycetes</taxon>
        <taxon>Propionibacteriales</taxon>
        <taxon>Nocardioidaceae</taxon>
        <taxon>Nocardioides</taxon>
    </lineage>
</organism>
<feature type="domain" description="SSD" evidence="7">
    <location>
        <begin position="168"/>
        <end position="317"/>
    </location>
</feature>
<dbReference type="AlphaFoldDB" id="A0A6L6XUA7"/>
<dbReference type="Gene3D" id="1.20.1640.10">
    <property type="entry name" value="Multidrug efflux transporter AcrB transmembrane domain"/>
    <property type="match status" value="2"/>
</dbReference>
<evidence type="ECO:0000313" key="8">
    <source>
        <dbReference type="EMBL" id="MVQ50769.1"/>
    </source>
</evidence>
<evidence type="ECO:0000256" key="6">
    <source>
        <dbReference type="SAM" id="Phobius"/>
    </source>
</evidence>
<keyword evidence="2" id="KW-1003">Cell membrane</keyword>
<dbReference type="InterPro" id="IPR000731">
    <property type="entry name" value="SSD"/>
</dbReference>
<dbReference type="Proteomes" id="UP000473525">
    <property type="component" value="Unassembled WGS sequence"/>
</dbReference>
<dbReference type="EMBL" id="WSEK01000004">
    <property type="protein sequence ID" value="MVQ50769.1"/>
    <property type="molecule type" value="Genomic_DNA"/>
</dbReference>
<dbReference type="RefSeq" id="WP_157343913.1">
    <property type="nucleotide sequence ID" value="NZ_WSEK01000004.1"/>
</dbReference>
<feature type="transmembrane region" description="Helical" evidence="6">
    <location>
        <begin position="502"/>
        <end position="523"/>
    </location>
</feature>
<reference evidence="8 9" key="1">
    <citation type="submission" date="2019-12" db="EMBL/GenBank/DDBJ databases">
        <authorList>
            <person name="Huq M.A."/>
        </authorList>
    </citation>
    <scope>NUCLEOTIDE SEQUENCE [LARGE SCALE GENOMIC DNA]</scope>
    <source>
        <strain evidence="8 9">MAH-18</strain>
    </source>
</reference>
<keyword evidence="4 6" id="KW-1133">Transmembrane helix</keyword>
<dbReference type="InterPro" id="IPR050545">
    <property type="entry name" value="Mycobact_MmpL"/>
</dbReference>
<dbReference type="Pfam" id="PF03176">
    <property type="entry name" value="MMPL"/>
    <property type="match status" value="2"/>
</dbReference>
<name>A0A6L6XUA7_9ACTN</name>
<feature type="transmembrane region" description="Helical" evidence="6">
    <location>
        <begin position="194"/>
        <end position="213"/>
    </location>
</feature>
<evidence type="ECO:0000256" key="4">
    <source>
        <dbReference type="ARBA" id="ARBA00022989"/>
    </source>
</evidence>
<comment type="caution">
    <text evidence="8">The sequence shown here is derived from an EMBL/GenBank/DDBJ whole genome shotgun (WGS) entry which is preliminary data.</text>
</comment>
<protein>
    <submittedName>
        <fullName evidence="8">MMPL family transporter</fullName>
    </submittedName>
</protein>
<accession>A0A6L6XUA7</accession>
<comment type="subcellular location">
    <subcellularLocation>
        <location evidence="1">Cell membrane</location>
        <topology evidence="1">Multi-pass membrane protein</topology>
    </subcellularLocation>
</comment>
<keyword evidence="5 6" id="KW-0472">Membrane</keyword>
<evidence type="ECO:0000256" key="3">
    <source>
        <dbReference type="ARBA" id="ARBA00022692"/>
    </source>
</evidence>
<feature type="transmembrane region" description="Helical" evidence="6">
    <location>
        <begin position="294"/>
        <end position="318"/>
    </location>
</feature>
<sequence length="714" mass="73572">MSRLLYRWGRWSARRPWVAIAAWLAATVIVVVASASFGKALADTNAAPGTDSQAAADLLARTGADGITAYVVARPAAGAAVEEAALDRLGSELADLPHVLGVSERTSADGGTAVLTLAYPPVEDLSVDDLAALEATLDDVRDDGAWRVEGGGDLYFNFGGPESNVGELLGIVVALVVLVIAFGSLLAAGLPIAIALLGLLLGASALPLVAYLVDVPVWATAMAAMVGLGVGIDYALFLLTRYREHLDLGMTVPEAVGRAVATAGQAVLFAGGIVVLAILGLVVAGLPFVTAGGIGIAVVVLVMVLAALTLLPALLGLAGRRLAGRSRFAHRSASSVARWKRWGGHVTRHAPAYAAGGALLLVALALPVLGMRLGLPDQGSYPESSTERRAYDLVADAFGPGATGPLVVAVSPAAAADRVGNALREDAGIADVAEPQDFPDADVAVLVAEATTAPQDATTRTTVERLRSEVIPAVADGASVHVGGYTATIDDLGARVADRLPWFVLAVVLLSFVLLVVVFRSVLVPLKAALLNLLSVGAAYGVIVMVFQWGWGADLIGLESTIPVISFIPLFMFAILFGLSMDYEVFLLSRIREEYLRTGDADGAVVHGIGVTARTISSAAAIMVAVFAGFVLGADPILKMLGLGLATAVLLDATVVRLVLVPAAMKLLGRAAWWLPSWLDRALPVLDVEPSVGAAVPASSRDVGEAAGRPAFIP</sequence>
<evidence type="ECO:0000256" key="2">
    <source>
        <dbReference type="ARBA" id="ARBA00022475"/>
    </source>
</evidence>
<dbReference type="PANTHER" id="PTHR33406:SF13">
    <property type="entry name" value="MEMBRANE PROTEIN YDFJ"/>
    <property type="match status" value="1"/>
</dbReference>
<dbReference type="PANTHER" id="PTHR33406">
    <property type="entry name" value="MEMBRANE PROTEIN MJ1562-RELATED"/>
    <property type="match status" value="1"/>
</dbReference>
<feature type="transmembrane region" description="Helical" evidence="6">
    <location>
        <begin position="604"/>
        <end position="631"/>
    </location>
</feature>
<feature type="transmembrane region" description="Helical" evidence="6">
    <location>
        <begin position="350"/>
        <end position="370"/>
    </location>
</feature>